<protein>
    <recommendedName>
        <fullName evidence="3">Kinesin light chain</fullName>
    </recommendedName>
</protein>
<dbReference type="InterPro" id="IPR011990">
    <property type="entry name" value="TPR-like_helical_dom_sf"/>
</dbReference>
<dbReference type="Proteomes" id="UP000815677">
    <property type="component" value="Unassembled WGS sequence"/>
</dbReference>
<reference evidence="1" key="1">
    <citation type="submission" date="2014-09" db="EMBL/GenBank/DDBJ databases">
        <title>Genome sequence of the luminous mushroom Mycena chlorophos for searching fungal bioluminescence genes.</title>
        <authorList>
            <person name="Tanaka Y."/>
            <person name="Kasuga D."/>
            <person name="Oba Y."/>
            <person name="Hase S."/>
            <person name="Sato K."/>
            <person name="Oba Y."/>
            <person name="Sakakibara Y."/>
        </authorList>
    </citation>
    <scope>NUCLEOTIDE SEQUENCE</scope>
</reference>
<dbReference type="CDD" id="cd21037">
    <property type="entry name" value="MLKL_NTD"/>
    <property type="match status" value="1"/>
</dbReference>
<dbReference type="Gene3D" id="1.25.40.10">
    <property type="entry name" value="Tetratricopeptide repeat domain"/>
    <property type="match status" value="2"/>
</dbReference>
<accession>A0ABQ0LZ26</accession>
<dbReference type="PANTHER" id="PTHR46082">
    <property type="entry name" value="ATP/GTP-BINDING PROTEIN-RELATED"/>
    <property type="match status" value="1"/>
</dbReference>
<dbReference type="Pfam" id="PF13374">
    <property type="entry name" value="TPR_10"/>
    <property type="match status" value="3"/>
</dbReference>
<dbReference type="InterPro" id="IPR053137">
    <property type="entry name" value="NLR-like"/>
</dbReference>
<evidence type="ECO:0000313" key="2">
    <source>
        <dbReference type="Proteomes" id="UP000815677"/>
    </source>
</evidence>
<organism evidence="1 2">
    <name type="scientific">Mycena chlorophos</name>
    <name type="common">Agaric fungus</name>
    <name type="synonym">Agaricus chlorophos</name>
    <dbReference type="NCBI Taxonomy" id="658473"/>
    <lineage>
        <taxon>Eukaryota</taxon>
        <taxon>Fungi</taxon>
        <taxon>Dikarya</taxon>
        <taxon>Basidiomycota</taxon>
        <taxon>Agaricomycotina</taxon>
        <taxon>Agaricomycetes</taxon>
        <taxon>Agaricomycetidae</taxon>
        <taxon>Agaricales</taxon>
        <taxon>Marasmiineae</taxon>
        <taxon>Mycenaceae</taxon>
        <taxon>Mycena</taxon>
    </lineage>
</organism>
<gene>
    <name evidence="1" type="ORF">MCHLO_11975</name>
</gene>
<dbReference type="EMBL" id="DF848928">
    <property type="protein sequence ID" value="GAT55181.1"/>
    <property type="molecule type" value="Genomic_DNA"/>
</dbReference>
<dbReference type="Pfam" id="PF13424">
    <property type="entry name" value="TPR_12"/>
    <property type="match status" value="1"/>
</dbReference>
<dbReference type="SUPFAM" id="SSF48452">
    <property type="entry name" value="TPR-like"/>
    <property type="match status" value="2"/>
</dbReference>
<evidence type="ECO:0000313" key="1">
    <source>
        <dbReference type="EMBL" id="GAT55181.1"/>
    </source>
</evidence>
<dbReference type="InterPro" id="IPR036537">
    <property type="entry name" value="Adaptor_Cbl_N_dom_sf"/>
</dbReference>
<evidence type="ECO:0008006" key="3">
    <source>
        <dbReference type="Google" id="ProtNLM"/>
    </source>
</evidence>
<name>A0ABQ0LZ26_MYCCL</name>
<dbReference type="InterPro" id="IPR059179">
    <property type="entry name" value="MLKL-like_MCAfunc"/>
</dbReference>
<dbReference type="Gene3D" id="1.20.930.20">
    <property type="entry name" value="Adaptor protein Cbl, N-terminal domain"/>
    <property type="match status" value="1"/>
</dbReference>
<keyword evidence="2" id="KW-1185">Reference proteome</keyword>
<proteinExistence type="predicted"/>
<sequence length="723" mass="81653">MPRQFLPMCHFTCRARPPNPILDTEWHAYAMYARSIRSRRSLRTTAIFGFAQPQTTMPAPTALVSHPKNMKFKVPILSSLTSTVEVVSAAAGAAPIPYIKTAFEVLAIVLKTIETMKQNREDMQDLYETVQRFHAVFEEHCDIEGERASELNALCQKMRIRETMNEVCDELDRVRKTLLSRSAGSRVRGFFGAKPISETISGLQKKVEATERRFNTAIGLDTNREVRQLRSYAVTSAGPADPTANAARNHVARLLILPAALGSLPKKLVRLHTDATSKIAEHGDDAPQTLDVLNDLAQQYSEVGQHTPAIEIRRHILRAYQRLRGNDNALTLTAMNNLAVSYIDVRRLDEAEALAKNAADGRKKLLGERAVDTLRSMGNLALVYSLRNEHDRAKDLQRTVYWGRKAALGANHPETMAASTQLATTYRKLRRPQDARKYQQRALDTLGEDHPDSLPILVSLAITCGELKDFGEAERLKLIVLERLRGAKGDAHLETLRAAMSLAVTFKDRKVPKKAKVLERDTLEQLRRNFGDDHPDTLECVQQLAETYYQLEEFEQSAELEEDLLRRYSKLFGEDDSRTQRVMRNLVMAYDYLKRTTQAEDMRIRLERARGSSSLTHGSDIGQAEVLSVLQAAKDAQDADGEGNQNDVAIKPSNRQRLLVLRRHTRLARTILCKIENKIEDWKHPTLRRAIRHPATCIPFGETKSCGRQVATTPQRLQGEREF</sequence>
<dbReference type="PANTHER" id="PTHR46082:SF6">
    <property type="entry name" value="AAA+ ATPASE DOMAIN-CONTAINING PROTEIN-RELATED"/>
    <property type="match status" value="1"/>
</dbReference>